<gene>
    <name evidence="1" type="ORF">POREN0001_1443</name>
</gene>
<evidence type="ECO:0000313" key="1">
    <source>
        <dbReference type="EMBL" id="EEN83309.1"/>
    </source>
</evidence>
<protein>
    <recommendedName>
        <fullName evidence="3">Uracil-DNA glycosylase-like domain-containing protein</fullName>
    </recommendedName>
</protein>
<evidence type="ECO:0000313" key="2">
    <source>
        <dbReference type="Proteomes" id="UP000004295"/>
    </source>
</evidence>
<dbReference type="EMBL" id="ACNN01000011">
    <property type="protein sequence ID" value="EEN83309.1"/>
    <property type="molecule type" value="Genomic_DNA"/>
</dbReference>
<proteinExistence type="predicted"/>
<sequence>MKSIQEQITDWAEKYVPTFNKLSEQYKTPYYTQSPLNEINQPIDLMVIGINPRGDLGSGAQNKSADAYKQGNPFWEKRFNEEGKICWNFNQRARFLLGYDDFYHPESIDNDVKIVWTNLSPFESKQGNNDLKKELMQAGLQSTLDLIEILQPKRIVLFGINAFEQLKNAIGNLGTVEYATVFDNMKSKVGRINNIPTVCVQHPSSQWEGGCHTFLSMFIFLHGLAEITNKKNTVKPLKDVVATMRKEMTSWQKNVLIKEEGGE</sequence>
<reference evidence="1 2" key="1">
    <citation type="submission" date="2009-04" db="EMBL/GenBank/DDBJ databases">
        <authorList>
            <person name="Sebastian Y."/>
            <person name="Madupu R."/>
            <person name="Durkin A.S."/>
            <person name="Torralba M."/>
            <person name="Methe B."/>
            <person name="Sutton G.G."/>
            <person name="Strausberg R.L."/>
            <person name="Nelson K.E."/>
        </authorList>
    </citation>
    <scope>NUCLEOTIDE SEQUENCE [LARGE SCALE GENOMIC DNA]</scope>
    <source>
        <strain evidence="2">ATCC 35406 / BCRC 14492 / JCM 8526 / NCTC 13058 / HG 370</strain>
    </source>
</reference>
<dbReference type="SUPFAM" id="SSF52141">
    <property type="entry name" value="Uracil-DNA glycosylase-like"/>
    <property type="match status" value="1"/>
</dbReference>
<dbReference type="RefSeq" id="WP_004332638.1">
    <property type="nucleotide sequence ID" value="NZ_ACNN01000011.1"/>
</dbReference>
<dbReference type="InterPro" id="IPR036895">
    <property type="entry name" value="Uracil-DNA_glycosylase-like_sf"/>
</dbReference>
<keyword evidence="2" id="KW-1185">Reference proteome</keyword>
<organism evidence="1 2">
    <name type="scientific">Porphyromonas endodontalis (strain ATCC 35406 / DSM 24491 / JCM 8526 / CCUG 16442 / BCRC 14492 / NCTC 13058 / HG 370)</name>
    <name type="common">Bacteroides endodontalis</name>
    <dbReference type="NCBI Taxonomy" id="553175"/>
    <lineage>
        <taxon>Bacteria</taxon>
        <taxon>Pseudomonadati</taxon>
        <taxon>Bacteroidota</taxon>
        <taxon>Bacteroidia</taxon>
        <taxon>Bacteroidales</taxon>
        <taxon>Porphyromonadaceae</taxon>
        <taxon>Porphyromonas</taxon>
    </lineage>
</organism>
<dbReference type="AlphaFoldDB" id="C3J908"/>
<dbReference type="STRING" id="553175.POREN0001_1443"/>
<name>C3J908_POREA</name>
<dbReference type="Proteomes" id="UP000004295">
    <property type="component" value="Unassembled WGS sequence"/>
</dbReference>
<comment type="caution">
    <text evidence="1">The sequence shown here is derived from an EMBL/GenBank/DDBJ whole genome shotgun (WGS) entry which is preliminary data.</text>
</comment>
<evidence type="ECO:0008006" key="3">
    <source>
        <dbReference type="Google" id="ProtNLM"/>
    </source>
</evidence>
<dbReference type="GeneID" id="93365068"/>
<dbReference type="Gene3D" id="3.40.470.10">
    <property type="entry name" value="Uracil-DNA glycosylase-like domain"/>
    <property type="match status" value="1"/>
</dbReference>
<accession>C3J908</accession>